<feature type="repeat" description="Solcar" evidence="9">
    <location>
        <begin position="544"/>
        <end position="624"/>
    </location>
</feature>
<dbReference type="PRINTS" id="PR00926">
    <property type="entry name" value="MITOCARRIER"/>
</dbReference>
<feature type="repeat" description="Solcar" evidence="9">
    <location>
        <begin position="724"/>
        <end position="809"/>
    </location>
</feature>
<dbReference type="GO" id="GO:0055085">
    <property type="term" value="P:transmembrane transport"/>
    <property type="evidence" value="ECO:0007669"/>
    <property type="project" value="InterPro"/>
</dbReference>
<dbReference type="GO" id="GO:0005743">
    <property type="term" value="C:mitochondrial inner membrane"/>
    <property type="evidence" value="ECO:0007669"/>
    <property type="project" value="UniProtKB-SubCell"/>
</dbReference>
<evidence type="ECO:0000256" key="1">
    <source>
        <dbReference type="ARBA" id="ARBA00004448"/>
    </source>
</evidence>
<feature type="compositionally biased region" description="Polar residues" evidence="10">
    <location>
        <begin position="50"/>
        <end position="60"/>
    </location>
</feature>
<dbReference type="SMART" id="SM00054">
    <property type="entry name" value="EFh"/>
    <property type="match status" value="2"/>
</dbReference>
<dbReference type="FunFam" id="1.50.40.10:FF:000041">
    <property type="entry name" value="Mitochondrial substrate carrier family protein"/>
    <property type="match status" value="1"/>
</dbReference>
<evidence type="ECO:0000256" key="5">
    <source>
        <dbReference type="ARBA" id="ARBA00022737"/>
    </source>
</evidence>
<dbReference type="PROSITE" id="PS00018">
    <property type="entry name" value="EF_HAND_1"/>
    <property type="match status" value="1"/>
</dbReference>
<dbReference type="Gene3D" id="1.10.238.10">
    <property type="entry name" value="EF-hand"/>
    <property type="match status" value="2"/>
</dbReference>
<dbReference type="InterPro" id="IPR002048">
    <property type="entry name" value="EF_hand_dom"/>
</dbReference>
<dbReference type="SUPFAM" id="SSF103506">
    <property type="entry name" value="Mitochondrial carrier"/>
    <property type="match status" value="1"/>
</dbReference>
<protein>
    <recommendedName>
        <fullName evidence="11">EF-hand domain-containing protein</fullName>
    </recommendedName>
</protein>
<feature type="domain" description="EF-hand" evidence="11">
    <location>
        <begin position="379"/>
        <end position="414"/>
    </location>
</feature>
<evidence type="ECO:0000256" key="3">
    <source>
        <dbReference type="ARBA" id="ARBA00022448"/>
    </source>
</evidence>
<dbReference type="InterPro" id="IPR018108">
    <property type="entry name" value="MCP_transmembrane"/>
</dbReference>
<keyword evidence="4 9" id="KW-0812">Transmembrane</keyword>
<comment type="similarity">
    <text evidence="2">Belongs to the mitochondrial carrier (TC 2.A.29) family.</text>
</comment>
<dbReference type="AlphaFoldDB" id="A0AAN7PKL1"/>
<keyword evidence="6" id="KW-0106">Calcium</keyword>
<keyword evidence="13" id="KW-1185">Reference proteome</keyword>
<keyword evidence="8 9" id="KW-0472">Membrane</keyword>
<dbReference type="Pfam" id="PF00153">
    <property type="entry name" value="Mito_carr"/>
    <property type="match status" value="3"/>
</dbReference>
<feature type="repeat" description="Solcar" evidence="9">
    <location>
        <begin position="633"/>
        <end position="715"/>
    </location>
</feature>
<comment type="caution">
    <text evidence="12">The sequence shown here is derived from an EMBL/GenBank/DDBJ whole genome shotgun (WGS) entry which is preliminary data.</text>
</comment>
<dbReference type="PROSITE" id="PS50222">
    <property type="entry name" value="EF_HAND_2"/>
    <property type="match status" value="2"/>
</dbReference>
<evidence type="ECO:0000313" key="13">
    <source>
        <dbReference type="Proteomes" id="UP001345219"/>
    </source>
</evidence>
<evidence type="ECO:0000256" key="7">
    <source>
        <dbReference type="ARBA" id="ARBA00022989"/>
    </source>
</evidence>
<sequence length="818" mass="89628">MESANDPIKSFFNSFQAVKDAILPLEYGIKKAAMDMECRWPGPKKRASSVDPNSPPSSGNKRNKFQMGVSKKKNGHCAASEEQNNGLATKVPANTFLGMLLLNIGTADRATEPLVEGMEEIEVRDPDGDSKSRGNCLHFSVHCSLLANSLFHAFPSLSGSGKNRIHRQNDKVKGGIYVKSNSKVEPRQGESTHEAAKTVVDNNISINLEPLEGFMHFVFGQIGQNLHKLDQEIWDKKEKMCPSYSSNPDHHVEQVDHLKAFTSILECGRADVNDFLGNLGFARVGGVPPSMADVSSPVKEAGEDAAAAGNNEEAVANNSTQKFASGIFSIPLSNVERLRSTLSTVSLTELIELVPHLGRPSRDYPDKKKLFSVQDFFKYTESEGRRFFEELDRDGDGQVTLEDLEIAVRKRKLPKKYAREFMQRARSHLFSKSFGWKQFLSLMEQQEPTILRAYTSLCLSKSGTLQKSEILTSLKNAGLPANEDNAVAMMRFLDTDREGSISYGHFRNFMLLLPSDRLHDDPRNVWFEAATVVAVAPPVEIPAGSVLRSALAGGLSCALSTSLMHPIDTIKTRVQASTLSFPEIIAKLPEIGVRGVYKGSIPAIIGQFSSHGLRTGIFEASKLVLINVAPTLPDIQVQSVASFCSTVLGTAVRIPCEVLKQRLQAGLFDNVGGAIIGTWQHDGLKGFFRGTGATLCREVPFYVAGMCLYEESKKLARHLLGRELEPWETIFVGALSGGLAAVTTTPFDVMKTRMMTAPPGRPISMSMVAFSILRREGPLGLFKGAVPRFFWIAPLGAMNFAGYELARKALNKSEAVVP</sequence>
<dbReference type="InterPro" id="IPR023395">
    <property type="entry name" value="MCP_dom_sf"/>
</dbReference>
<proteinExistence type="inferred from homology"/>
<organism evidence="12 13">
    <name type="scientific">Trapa incisa</name>
    <dbReference type="NCBI Taxonomy" id="236973"/>
    <lineage>
        <taxon>Eukaryota</taxon>
        <taxon>Viridiplantae</taxon>
        <taxon>Streptophyta</taxon>
        <taxon>Embryophyta</taxon>
        <taxon>Tracheophyta</taxon>
        <taxon>Spermatophyta</taxon>
        <taxon>Magnoliopsida</taxon>
        <taxon>eudicotyledons</taxon>
        <taxon>Gunneridae</taxon>
        <taxon>Pentapetalae</taxon>
        <taxon>rosids</taxon>
        <taxon>malvids</taxon>
        <taxon>Myrtales</taxon>
        <taxon>Lythraceae</taxon>
        <taxon>Trapa</taxon>
    </lineage>
</organism>
<accession>A0AAN7PKL1</accession>
<dbReference type="Gene3D" id="1.50.40.10">
    <property type="entry name" value="Mitochondrial carrier domain"/>
    <property type="match status" value="1"/>
</dbReference>
<evidence type="ECO:0000256" key="6">
    <source>
        <dbReference type="ARBA" id="ARBA00022837"/>
    </source>
</evidence>
<evidence type="ECO:0000256" key="8">
    <source>
        <dbReference type="ARBA" id="ARBA00023136"/>
    </source>
</evidence>
<dbReference type="InterPro" id="IPR011992">
    <property type="entry name" value="EF-hand-dom_pair"/>
</dbReference>
<evidence type="ECO:0000256" key="4">
    <source>
        <dbReference type="ARBA" id="ARBA00022692"/>
    </source>
</evidence>
<feature type="region of interest" description="Disordered" evidence="10">
    <location>
        <begin position="40"/>
        <end position="83"/>
    </location>
</feature>
<dbReference type="PANTHER" id="PTHR45667">
    <property type="entry name" value="S-ADENOSYLMETHIONINE MITOCHONDRIAL CARRIER PROTEIN"/>
    <property type="match status" value="1"/>
</dbReference>
<feature type="domain" description="EF-hand" evidence="11">
    <location>
        <begin position="481"/>
        <end position="516"/>
    </location>
</feature>
<dbReference type="InterPro" id="IPR018247">
    <property type="entry name" value="EF_Hand_1_Ca_BS"/>
</dbReference>
<gene>
    <name evidence="12" type="ORF">SAY87_027678</name>
</gene>
<comment type="subcellular location">
    <subcellularLocation>
        <location evidence="1">Mitochondrion inner membrane</location>
        <topology evidence="1">Multi-pass membrane protein</topology>
    </subcellularLocation>
</comment>
<dbReference type="PROSITE" id="PS50920">
    <property type="entry name" value="SOLCAR"/>
    <property type="match status" value="3"/>
</dbReference>
<reference evidence="12 13" key="1">
    <citation type="journal article" date="2023" name="Hortic Res">
        <title>Pangenome of water caltrop reveals structural variations and asymmetric subgenome divergence after allopolyploidization.</title>
        <authorList>
            <person name="Zhang X."/>
            <person name="Chen Y."/>
            <person name="Wang L."/>
            <person name="Yuan Y."/>
            <person name="Fang M."/>
            <person name="Shi L."/>
            <person name="Lu R."/>
            <person name="Comes H.P."/>
            <person name="Ma Y."/>
            <person name="Chen Y."/>
            <person name="Huang G."/>
            <person name="Zhou Y."/>
            <person name="Zheng Z."/>
            <person name="Qiu Y."/>
        </authorList>
    </citation>
    <scope>NUCLEOTIDE SEQUENCE [LARGE SCALE GENOMIC DNA]</scope>
    <source>
        <tissue evidence="12">Roots</tissue>
    </source>
</reference>
<keyword evidence="5" id="KW-0677">Repeat</keyword>
<evidence type="ECO:0000256" key="2">
    <source>
        <dbReference type="ARBA" id="ARBA00006375"/>
    </source>
</evidence>
<name>A0AAN7PKL1_9MYRT</name>
<dbReference type="EMBL" id="JAXIOK010000018">
    <property type="protein sequence ID" value="KAK4750229.1"/>
    <property type="molecule type" value="Genomic_DNA"/>
</dbReference>
<keyword evidence="7" id="KW-1133">Transmembrane helix</keyword>
<dbReference type="GO" id="GO:0005509">
    <property type="term" value="F:calcium ion binding"/>
    <property type="evidence" value="ECO:0007669"/>
    <property type="project" value="InterPro"/>
</dbReference>
<evidence type="ECO:0000313" key="12">
    <source>
        <dbReference type="EMBL" id="KAK4750229.1"/>
    </source>
</evidence>
<evidence type="ECO:0000256" key="9">
    <source>
        <dbReference type="PROSITE-ProRule" id="PRU00282"/>
    </source>
</evidence>
<dbReference type="FunFam" id="1.10.238.10:FF:000597">
    <property type="entry name" value="Putative mitochondrial carrier isoform A"/>
    <property type="match status" value="1"/>
</dbReference>
<dbReference type="SUPFAM" id="SSF47473">
    <property type="entry name" value="EF-hand"/>
    <property type="match status" value="1"/>
</dbReference>
<evidence type="ECO:0000256" key="10">
    <source>
        <dbReference type="SAM" id="MobiDB-lite"/>
    </source>
</evidence>
<dbReference type="Pfam" id="PF13833">
    <property type="entry name" value="EF-hand_8"/>
    <property type="match status" value="1"/>
</dbReference>
<keyword evidence="3" id="KW-0813">Transport</keyword>
<dbReference type="Proteomes" id="UP001345219">
    <property type="component" value="Chromosome 21"/>
</dbReference>
<evidence type="ECO:0000259" key="11">
    <source>
        <dbReference type="PROSITE" id="PS50222"/>
    </source>
</evidence>
<dbReference type="InterPro" id="IPR002067">
    <property type="entry name" value="MCP"/>
</dbReference>